<reference evidence="1 2" key="1">
    <citation type="submission" date="2014-06" db="EMBL/GenBank/DDBJ databases">
        <title>Whole Genome Sequences of Three Symbiotic Endozoicomonas Bacteria.</title>
        <authorList>
            <person name="Neave M.J."/>
            <person name="Apprill A."/>
            <person name="Voolstra C.R."/>
        </authorList>
    </citation>
    <scope>NUCLEOTIDE SEQUENCE [LARGE SCALE GENOMIC DNA]</scope>
    <source>
        <strain evidence="1 2">DSM 25634</strain>
    </source>
</reference>
<dbReference type="EMBL" id="JOKH01000003">
    <property type="protein sequence ID" value="KEQ17152.1"/>
    <property type="molecule type" value="Genomic_DNA"/>
</dbReference>
<proteinExistence type="predicted"/>
<comment type="caution">
    <text evidence="1">The sequence shown here is derived from an EMBL/GenBank/DDBJ whole genome shotgun (WGS) entry which is preliminary data.</text>
</comment>
<accession>A0A081NFC9</accession>
<organism evidence="1 2">
    <name type="scientific">Endozoicomonas numazuensis</name>
    <dbReference type="NCBI Taxonomy" id="1137799"/>
    <lineage>
        <taxon>Bacteria</taxon>
        <taxon>Pseudomonadati</taxon>
        <taxon>Pseudomonadota</taxon>
        <taxon>Gammaproteobacteria</taxon>
        <taxon>Oceanospirillales</taxon>
        <taxon>Endozoicomonadaceae</taxon>
        <taxon>Endozoicomonas</taxon>
    </lineage>
</organism>
<dbReference type="Proteomes" id="UP000028073">
    <property type="component" value="Unassembled WGS sequence"/>
</dbReference>
<evidence type="ECO:0000313" key="2">
    <source>
        <dbReference type="Proteomes" id="UP000028073"/>
    </source>
</evidence>
<protein>
    <submittedName>
        <fullName evidence="1">Uncharacterized protein</fullName>
    </submittedName>
</protein>
<dbReference type="STRING" id="1137799.GZ78_14935"/>
<gene>
    <name evidence="1" type="ORF">GZ78_14935</name>
</gene>
<dbReference type="AlphaFoldDB" id="A0A081NFC9"/>
<dbReference type="RefSeq" id="WP_034837086.1">
    <property type="nucleotide sequence ID" value="NZ_JOKH01000003.1"/>
</dbReference>
<name>A0A081NFC9_9GAMM</name>
<evidence type="ECO:0000313" key="1">
    <source>
        <dbReference type="EMBL" id="KEQ17152.1"/>
    </source>
</evidence>
<keyword evidence="2" id="KW-1185">Reference proteome</keyword>
<sequence length="139" mass="15678">MTDALKLPDKQRSFRYLAGLYETDFDTVLKASLDIDRPNEAADIVSSGALTPGGLTYDIPIDTDDGEQWLEVVEREPGVYTCYCVSEGFVEVTEEQQRQYKYDRGWLIKVLKSHLKLSGEQVTVIPELLEWLGNTQVSG</sequence>